<evidence type="ECO:0000259" key="1">
    <source>
        <dbReference type="Pfam" id="PF01323"/>
    </source>
</evidence>
<sequence>MKIEIWSDVVCPFCYIGKRKFEKAWTGFAHKESVAILWKSYQLDPDMPDDYAKSTYELISEKYAISLEESVAMHAQVTQTAKEAGLVYHFEKAIPANTLKAHQLIQFAKTKEKQEEAEEVLFRSYFTEGRNINDLNTLLEIGETIGLEKIALKEALENGTYIPIVMADQSEAQQIGVRGVPFFIMNRKYAVSGAQDSTVFLEVLEKAFAEWRTENHEIKQEVIEGNSCTPGKKCD</sequence>
<dbReference type="SUPFAM" id="SSF52833">
    <property type="entry name" value="Thioredoxin-like"/>
    <property type="match status" value="1"/>
</dbReference>
<name>A0A4Z0LDE7_9FLAO</name>
<feature type="domain" description="DSBA-like thioredoxin" evidence="1">
    <location>
        <begin position="3"/>
        <end position="204"/>
    </location>
</feature>
<comment type="caution">
    <text evidence="2">The sequence shown here is derived from an EMBL/GenBank/DDBJ whole genome shotgun (WGS) entry which is preliminary data.</text>
</comment>
<dbReference type="Pfam" id="PF01323">
    <property type="entry name" value="DSBA"/>
    <property type="match status" value="1"/>
</dbReference>
<keyword evidence="3" id="KW-1185">Reference proteome</keyword>
<dbReference type="Proteomes" id="UP000297407">
    <property type="component" value="Unassembled WGS sequence"/>
</dbReference>
<dbReference type="CDD" id="cd03024">
    <property type="entry name" value="DsbA_FrnE"/>
    <property type="match status" value="1"/>
</dbReference>
<dbReference type="OrthoDB" id="9799122at2"/>
<gene>
    <name evidence="2" type="ORF">E4635_00735</name>
</gene>
<dbReference type="EMBL" id="SRLH01000001">
    <property type="protein sequence ID" value="TGD59909.1"/>
    <property type="molecule type" value="Genomic_DNA"/>
</dbReference>
<dbReference type="InterPro" id="IPR036249">
    <property type="entry name" value="Thioredoxin-like_sf"/>
</dbReference>
<dbReference type="PANTHER" id="PTHR13887">
    <property type="entry name" value="GLUTATHIONE S-TRANSFERASE KAPPA"/>
    <property type="match status" value="1"/>
</dbReference>
<protein>
    <submittedName>
        <fullName evidence="2">DsbA family oxidoreductase</fullName>
    </submittedName>
</protein>
<evidence type="ECO:0000313" key="3">
    <source>
        <dbReference type="Proteomes" id="UP000297407"/>
    </source>
</evidence>
<dbReference type="AlphaFoldDB" id="A0A4Z0LDE7"/>
<organism evidence="2 3">
    <name type="scientific">Flavobacterium humi</name>
    <dbReference type="NCBI Taxonomy" id="2562683"/>
    <lineage>
        <taxon>Bacteria</taxon>
        <taxon>Pseudomonadati</taxon>
        <taxon>Bacteroidota</taxon>
        <taxon>Flavobacteriia</taxon>
        <taxon>Flavobacteriales</taxon>
        <taxon>Flavobacteriaceae</taxon>
        <taxon>Flavobacterium</taxon>
    </lineage>
</organism>
<dbReference type="Gene3D" id="3.40.30.10">
    <property type="entry name" value="Glutaredoxin"/>
    <property type="match status" value="1"/>
</dbReference>
<proteinExistence type="predicted"/>
<accession>A0A4Z0LDE7</accession>
<evidence type="ECO:0000313" key="2">
    <source>
        <dbReference type="EMBL" id="TGD59909.1"/>
    </source>
</evidence>
<dbReference type="InterPro" id="IPR001853">
    <property type="entry name" value="DSBA-like_thioredoxin_dom"/>
</dbReference>
<dbReference type="PANTHER" id="PTHR13887:SF41">
    <property type="entry name" value="THIOREDOXIN SUPERFAMILY PROTEIN"/>
    <property type="match status" value="1"/>
</dbReference>
<dbReference type="GO" id="GO:0016491">
    <property type="term" value="F:oxidoreductase activity"/>
    <property type="evidence" value="ECO:0007669"/>
    <property type="project" value="InterPro"/>
</dbReference>
<reference evidence="2 3" key="1">
    <citation type="submission" date="2019-04" db="EMBL/GenBank/DDBJ databases">
        <title>Flavobacterium sp. strain DS2-A Genome sequencing and assembly.</title>
        <authorList>
            <person name="Kim I."/>
        </authorList>
    </citation>
    <scope>NUCLEOTIDE SEQUENCE [LARGE SCALE GENOMIC DNA]</scope>
    <source>
        <strain evidence="2 3">DS2-A</strain>
    </source>
</reference>